<dbReference type="Pfam" id="PF04149">
    <property type="entry name" value="DUF397"/>
    <property type="match status" value="1"/>
</dbReference>
<dbReference type="EMBL" id="PYAX01000005">
    <property type="protein sequence ID" value="PSL55580.1"/>
    <property type="molecule type" value="Genomic_DNA"/>
</dbReference>
<evidence type="ECO:0000259" key="1">
    <source>
        <dbReference type="Pfam" id="PF04149"/>
    </source>
</evidence>
<protein>
    <submittedName>
        <fullName evidence="2">Uncharacterized protein DUF397</fullName>
    </submittedName>
</protein>
<dbReference type="Proteomes" id="UP000241118">
    <property type="component" value="Unassembled WGS sequence"/>
</dbReference>
<dbReference type="AlphaFoldDB" id="A0A2P8IAU4"/>
<feature type="domain" description="DUF397" evidence="1">
    <location>
        <begin position="9"/>
        <end position="59"/>
    </location>
</feature>
<reference evidence="2 3" key="1">
    <citation type="submission" date="2018-03" db="EMBL/GenBank/DDBJ databases">
        <title>Genomic Encyclopedia of Type Strains, Phase III (KMG-III): the genomes of soil and plant-associated and newly described type strains.</title>
        <authorList>
            <person name="Whitman W."/>
        </authorList>
    </citation>
    <scope>NUCLEOTIDE SEQUENCE [LARGE SCALE GENOMIC DNA]</scope>
    <source>
        <strain evidence="2 3">CGMCC 4.7097</strain>
    </source>
</reference>
<sequence length="61" mass="6466">MTLRLPADARWKKATGSYENGSCVEVAVGEAVIGVRDSKNAEGPVLTFPAGRWAAFLTKTA</sequence>
<keyword evidence="3" id="KW-1185">Reference proteome</keyword>
<comment type="caution">
    <text evidence="2">The sequence shown here is derived from an EMBL/GenBank/DDBJ whole genome shotgun (WGS) entry which is preliminary data.</text>
</comment>
<accession>A0A2P8IAU4</accession>
<organism evidence="2 3">
    <name type="scientific">Saccharothrix carnea</name>
    <dbReference type="NCBI Taxonomy" id="1280637"/>
    <lineage>
        <taxon>Bacteria</taxon>
        <taxon>Bacillati</taxon>
        <taxon>Actinomycetota</taxon>
        <taxon>Actinomycetes</taxon>
        <taxon>Pseudonocardiales</taxon>
        <taxon>Pseudonocardiaceae</taxon>
        <taxon>Saccharothrix</taxon>
    </lineage>
</organism>
<proteinExistence type="predicted"/>
<dbReference type="InterPro" id="IPR007278">
    <property type="entry name" value="DUF397"/>
</dbReference>
<evidence type="ECO:0000313" key="3">
    <source>
        <dbReference type="Proteomes" id="UP000241118"/>
    </source>
</evidence>
<dbReference type="RefSeq" id="WP_106616420.1">
    <property type="nucleotide sequence ID" value="NZ_PYAX01000005.1"/>
</dbReference>
<name>A0A2P8IAU4_SACCR</name>
<evidence type="ECO:0000313" key="2">
    <source>
        <dbReference type="EMBL" id="PSL55580.1"/>
    </source>
</evidence>
<gene>
    <name evidence="2" type="ORF">B0I31_105549</name>
</gene>